<reference evidence="3" key="1">
    <citation type="submission" date="2014-09" db="EMBL/GenBank/DDBJ databases">
        <title>Genomic characterization and comparison of seven Myoviridae bacteriophage infecting Bacillus thuringiensis.</title>
        <authorList>
            <person name="Sauder A.B."/>
            <person name="McKenzie Q.R."/>
            <person name="Temple L.M."/>
            <person name="Alexis B.K."/>
            <person name="Al-Atrache Z."/>
            <person name="Lewis L.O."/>
            <person name="Loesser-Casey K.E."/>
            <person name="Mitchell K.J."/>
        </authorList>
    </citation>
    <scope>NUCLEOTIDE SEQUENCE [LARGE SCALE GENOMIC DNA]</scope>
</reference>
<reference evidence="2 3" key="2">
    <citation type="journal article" date="2016" name="Virology (Lond)">
        <title>Genomic characterization and comparison of seven Myoviridae bacteriophage infecting Bacillus thuringiensis.</title>
        <authorList>
            <person name="Sauder A.B."/>
            <person name="Quinn M.R."/>
            <person name="Brouillette A."/>
            <person name="Caruso S."/>
            <person name="Cresawn S."/>
            <person name="Erill I."/>
            <person name="Lewis L."/>
            <person name="Loesser-Casey K."/>
            <person name="Pate M."/>
            <person name="Scott C."/>
            <person name="Stockwell S."/>
            <person name="Temple L."/>
        </authorList>
    </citation>
    <scope>NUCLEOTIDE SEQUENCE [LARGE SCALE GENOMIC DNA]</scope>
</reference>
<proteinExistence type="predicted"/>
<protein>
    <submittedName>
        <fullName evidence="2">Uncharacterized protein</fullName>
    </submittedName>
</protein>
<dbReference type="Proteomes" id="UP000028561">
    <property type="component" value="Segment"/>
</dbReference>
<evidence type="ECO:0000313" key="3">
    <source>
        <dbReference type="Proteomes" id="UP000028561"/>
    </source>
</evidence>
<keyword evidence="3" id="KW-1185">Reference proteome</keyword>
<sequence>MIPAGNIRNIDVKGELCELIDNMVNGHRTSFHMYTIHRLMSLSLLNSYEFKYLETPESDWIRVQITFDNGKSVKIGINTCSQYGQIEDEDSLAVLKELSEHKTSEEGKGTVSKGFLTFSR</sequence>
<dbReference type="RefSeq" id="YP_009055827.1">
    <property type="nucleotide sequence ID" value="NC_024788.1"/>
</dbReference>
<dbReference type="KEGG" id="vg:20283049"/>
<feature type="region of interest" description="Disordered" evidence="1">
    <location>
        <begin position="100"/>
        <end position="120"/>
    </location>
</feature>
<dbReference type="GeneID" id="20283049"/>
<accession>A0A075LYJ7</accession>
<evidence type="ECO:0000256" key="1">
    <source>
        <dbReference type="SAM" id="MobiDB-lite"/>
    </source>
</evidence>
<dbReference type="EMBL" id="KJ489402">
    <property type="protein sequence ID" value="AIF71938.1"/>
    <property type="molecule type" value="Genomic_DNA"/>
</dbReference>
<organism evidence="2 3">
    <name type="scientific">Bacillus phage Riley</name>
    <dbReference type="NCBI Taxonomy" id="1486662"/>
    <lineage>
        <taxon>Viruses</taxon>
        <taxon>Duplodnaviria</taxon>
        <taxon>Heunggongvirae</taxon>
        <taxon>Uroviricota</taxon>
        <taxon>Caudoviricetes</taxon>
        <taxon>Herelleviridae</taxon>
        <taxon>Bastillevirinae</taxon>
        <taxon>Bequatrovirus</taxon>
        <taxon>Bequatrovirus riley</taxon>
    </lineage>
</organism>
<evidence type="ECO:0000313" key="2">
    <source>
        <dbReference type="EMBL" id="AIF71938.1"/>
    </source>
</evidence>
<name>A0A075LYJ7_9CAUD</name>